<keyword evidence="5 6" id="KW-0472">Membrane</keyword>
<feature type="transmembrane region" description="Helical" evidence="6">
    <location>
        <begin position="25"/>
        <end position="46"/>
    </location>
</feature>
<feature type="transmembrane region" description="Helical" evidence="6">
    <location>
        <begin position="174"/>
        <end position="203"/>
    </location>
</feature>
<dbReference type="GO" id="GO:0015944">
    <property type="term" value="P:formate oxidation"/>
    <property type="evidence" value="ECO:0007669"/>
    <property type="project" value="TreeGrafter"/>
</dbReference>
<dbReference type="Gene3D" id="1.20.950.20">
    <property type="entry name" value="Transmembrane di-heme cytochromes, Chain C"/>
    <property type="match status" value="1"/>
</dbReference>
<evidence type="ECO:0000259" key="7">
    <source>
        <dbReference type="Pfam" id="PF01292"/>
    </source>
</evidence>
<name>G7VED0_9CREN</name>
<reference evidence="8 9" key="1">
    <citation type="journal article" date="2012" name="J. Bacteriol.">
        <title>Complete genome sequence of strain 1860, a crenarchaeon of the genus pyrobaculum able to grow with various electron acceptors.</title>
        <authorList>
            <person name="Mardanov A.V."/>
            <person name="Gumerov V.M."/>
            <person name="Slobodkina G.B."/>
            <person name="Beletsky A.V."/>
            <person name="Bonch-Osmolovskaya E.A."/>
            <person name="Ravin N.V."/>
            <person name="Skryabin K.G."/>
        </authorList>
    </citation>
    <scope>NUCLEOTIDE SEQUENCE [LARGE SCALE GENOMIC DNA]</scope>
    <source>
        <strain evidence="8 9">1860</strain>
    </source>
</reference>
<dbReference type="GO" id="GO:0009055">
    <property type="term" value="F:electron transfer activity"/>
    <property type="evidence" value="ECO:0007669"/>
    <property type="project" value="InterPro"/>
</dbReference>
<dbReference type="RefSeq" id="WP_014289925.1">
    <property type="nucleotide sequence ID" value="NC_016645.1"/>
</dbReference>
<accession>G7VED0</accession>
<comment type="subcellular location">
    <subcellularLocation>
        <location evidence="1">Cell membrane</location>
        <topology evidence="1">Multi-pass membrane protein</topology>
    </subcellularLocation>
</comment>
<dbReference type="InterPro" id="IPR051817">
    <property type="entry name" value="FDH_cytochrome_b556_subunit"/>
</dbReference>
<evidence type="ECO:0000256" key="4">
    <source>
        <dbReference type="ARBA" id="ARBA00022989"/>
    </source>
</evidence>
<gene>
    <name evidence="8" type="ORF">P186_2717</name>
</gene>
<sequence>MPAPPLYKTEGGKEYILRFKPATQLAHLFLLVGMTISFLTGLPMFFKFGEKNIFDGLGLALGLATNPSTAQLISILHDWVGPVLMLIGVLIVLAVSDKKFGLREISKVGEALKVFTEVARYRLGARKDYPPTPFYHPLQVLWVWGVIVGLLLLGISGLFLVLEKWFYMQILPPWWRLFMSILHIIGAFIFFAALPIHFLMALFPTNWPMLKSQLLLRGYVEKEWWMAHHKAYAEEVLKRGRP</sequence>
<dbReference type="GO" id="GO:0005886">
    <property type="term" value="C:plasma membrane"/>
    <property type="evidence" value="ECO:0007669"/>
    <property type="project" value="UniProtKB-SubCell"/>
</dbReference>
<dbReference type="InterPro" id="IPR011577">
    <property type="entry name" value="Cyt_b561_bac/Ni-Hgenase"/>
</dbReference>
<dbReference type="BioCyc" id="PSP1104324:GJSN-2661-MONOMER"/>
<dbReference type="AlphaFoldDB" id="G7VED0"/>
<evidence type="ECO:0000256" key="6">
    <source>
        <dbReference type="SAM" id="Phobius"/>
    </source>
</evidence>
<dbReference type="GO" id="GO:0009326">
    <property type="term" value="C:formate dehydrogenase complex"/>
    <property type="evidence" value="ECO:0007669"/>
    <property type="project" value="TreeGrafter"/>
</dbReference>
<keyword evidence="9" id="KW-1185">Reference proteome</keyword>
<evidence type="ECO:0000313" key="8">
    <source>
        <dbReference type="EMBL" id="AET34100.1"/>
    </source>
</evidence>
<dbReference type="PANTHER" id="PTHR30074">
    <property type="entry name" value="FORMATE DEHYDROGENASE, NITRATE-INDUCIBLE, CYTOCHROME B556 FDN SUBUNIT"/>
    <property type="match status" value="1"/>
</dbReference>
<feature type="transmembrane region" description="Helical" evidence="6">
    <location>
        <begin position="53"/>
        <end position="73"/>
    </location>
</feature>
<dbReference type="HOGENOM" id="CLU_1154387_0_0_2"/>
<dbReference type="GO" id="GO:0022904">
    <property type="term" value="P:respiratory electron transport chain"/>
    <property type="evidence" value="ECO:0007669"/>
    <property type="project" value="InterPro"/>
</dbReference>
<keyword evidence="3 6" id="KW-0812">Transmembrane</keyword>
<dbReference type="InterPro" id="IPR016174">
    <property type="entry name" value="Di-haem_cyt_TM"/>
</dbReference>
<feature type="transmembrane region" description="Helical" evidence="6">
    <location>
        <begin position="79"/>
        <end position="96"/>
    </location>
</feature>
<evidence type="ECO:0000313" key="9">
    <source>
        <dbReference type="Proteomes" id="UP000005867"/>
    </source>
</evidence>
<dbReference type="Proteomes" id="UP000005867">
    <property type="component" value="Chromosome"/>
</dbReference>
<keyword evidence="2" id="KW-1003">Cell membrane</keyword>
<feature type="domain" description="Cytochrome b561 bacterial/Ni-hydrogenase" evidence="7">
    <location>
        <begin position="116"/>
        <end position="207"/>
    </location>
</feature>
<feature type="transmembrane region" description="Helical" evidence="6">
    <location>
        <begin position="141"/>
        <end position="162"/>
    </location>
</feature>
<dbReference type="Pfam" id="PF01292">
    <property type="entry name" value="Ni_hydr_CYTB"/>
    <property type="match status" value="1"/>
</dbReference>
<organism evidence="8 9">
    <name type="scientific">Pyrobaculum ferrireducens</name>
    <dbReference type="NCBI Taxonomy" id="1104324"/>
    <lineage>
        <taxon>Archaea</taxon>
        <taxon>Thermoproteota</taxon>
        <taxon>Thermoprotei</taxon>
        <taxon>Thermoproteales</taxon>
        <taxon>Thermoproteaceae</taxon>
        <taxon>Pyrobaculum</taxon>
    </lineage>
</organism>
<proteinExistence type="predicted"/>
<dbReference type="GO" id="GO:0036397">
    <property type="term" value="F:formate dehydrogenase (quinone) activity"/>
    <property type="evidence" value="ECO:0007669"/>
    <property type="project" value="TreeGrafter"/>
</dbReference>
<evidence type="ECO:0000256" key="5">
    <source>
        <dbReference type="ARBA" id="ARBA00023136"/>
    </source>
</evidence>
<evidence type="ECO:0000256" key="1">
    <source>
        <dbReference type="ARBA" id="ARBA00004651"/>
    </source>
</evidence>
<dbReference type="KEGG" id="pyr:P186_2717"/>
<dbReference type="PANTHER" id="PTHR30074:SF5">
    <property type="entry name" value="FORMATE DEHYDROGENASE, NITRATE-INDUCIBLE, CYTOCHROME B556(FDN) SUBUNIT"/>
    <property type="match status" value="1"/>
</dbReference>
<dbReference type="OrthoDB" id="24065at2157"/>
<dbReference type="GeneID" id="11594318"/>
<keyword evidence="4 6" id="KW-1133">Transmembrane helix</keyword>
<dbReference type="GO" id="GO:0009061">
    <property type="term" value="P:anaerobic respiration"/>
    <property type="evidence" value="ECO:0007669"/>
    <property type="project" value="TreeGrafter"/>
</dbReference>
<dbReference type="STRING" id="1104324.P186_2717"/>
<dbReference type="SUPFAM" id="SSF81342">
    <property type="entry name" value="Transmembrane di-heme cytochromes"/>
    <property type="match status" value="1"/>
</dbReference>
<protein>
    <recommendedName>
        <fullName evidence="7">Cytochrome b561 bacterial/Ni-hydrogenase domain-containing protein</fullName>
    </recommendedName>
</protein>
<dbReference type="eggNOG" id="arCOG05636">
    <property type="taxonomic scope" value="Archaea"/>
</dbReference>
<dbReference type="EMBL" id="CP003098">
    <property type="protein sequence ID" value="AET34100.1"/>
    <property type="molecule type" value="Genomic_DNA"/>
</dbReference>
<evidence type="ECO:0000256" key="3">
    <source>
        <dbReference type="ARBA" id="ARBA00022692"/>
    </source>
</evidence>
<evidence type="ECO:0000256" key="2">
    <source>
        <dbReference type="ARBA" id="ARBA00022475"/>
    </source>
</evidence>